<dbReference type="GO" id="GO:0016853">
    <property type="term" value="F:isomerase activity"/>
    <property type="evidence" value="ECO:0007669"/>
    <property type="project" value="UniProtKB-KW"/>
</dbReference>
<keyword evidence="3" id="KW-0413">Isomerase</keyword>
<dbReference type="Pfam" id="PF01370">
    <property type="entry name" value="Epimerase"/>
    <property type="match status" value="1"/>
</dbReference>
<evidence type="ECO:0000256" key="1">
    <source>
        <dbReference type="ARBA" id="ARBA00007637"/>
    </source>
</evidence>
<proteinExistence type="inferred from homology"/>
<dbReference type="SUPFAM" id="SSF51735">
    <property type="entry name" value="NAD(P)-binding Rossmann-fold domains"/>
    <property type="match status" value="1"/>
</dbReference>
<keyword evidence="2" id="KW-0520">NAD</keyword>
<evidence type="ECO:0000256" key="2">
    <source>
        <dbReference type="ARBA" id="ARBA00023027"/>
    </source>
</evidence>
<name>A0AAV3RD89_LITER</name>
<evidence type="ECO:0000313" key="6">
    <source>
        <dbReference type="Proteomes" id="UP001454036"/>
    </source>
</evidence>
<evidence type="ECO:0000313" key="5">
    <source>
        <dbReference type="EMBL" id="GAA0172952.1"/>
    </source>
</evidence>
<accession>A0AAV3RD89</accession>
<dbReference type="AlphaFoldDB" id="A0AAV3RD89"/>
<sequence>MKVAPTPAAFESSPLLRNRMLILGMGYVGQFLGTDLKNKGWVVTGTCTTTKKHKQLSHLGFDAHVFHANQPEVEVLDILKHHTHLLISIPPVVGVGDPILQNREDLQNELRGGDLRWLGYLSSTSVYGDSGGSWLDEDYPVNPGNESGKARVTAEREWLKFGHDLQIAAQVFRLGGIYGPGRSAIDTIIRQEPLSKKQKIRSFKQYTSRIHVSDICQALNASIDRPFQGGTYNLVDDNPAPRSEVFEFAQSLVRKKWPGLKEQMAIVEEADLVAVEGPRAEKRVSNTRMKKELGVRLIHPSYISGLQSIIDQIDEPFAK</sequence>
<reference evidence="5 6" key="1">
    <citation type="submission" date="2024-01" db="EMBL/GenBank/DDBJ databases">
        <title>The complete chloroplast genome sequence of Lithospermum erythrorhizon: insights into the phylogenetic relationship among Boraginaceae species and the maternal lineages of purple gromwells.</title>
        <authorList>
            <person name="Okada T."/>
            <person name="Watanabe K."/>
        </authorList>
    </citation>
    <scope>NUCLEOTIDE SEQUENCE [LARGE SCALE GENOMIC DNA]</scope>
</reference>
<dbReference type="Gene3D" id="3.40.50.720">
    <property type="entry name" value="NAD(P)-binding Rossmann-like Domain"/>
    <property type="match status" value="1"/>
</dbReference>
<dbReference type="CDD" id="cd05266">
    <property type="entry name" value="SDR_a4"/>
    <property type="match status" value="1"/>
</dbReference>
<organism evidence="5 6">
    <name type="scientific">Lithospermum erythrorhizon</name>
    <name type="common">Purple gromwell</name>
    <name type="synonym">Lithospermum officinale var. erythrorhizon</name>
    <dbReference type="NCBI Taxonomy" id="34254"/>
    <lineage>
        <taxon>Eukaryota</taxon>
        <taxon>Viridiplantae</taxon>
        <taxon>Streptophyta</taxon>
        <taxon>Embryophyta</taxon>
        <taxon>Tracheophyta</taxon>
        <taxon>Spermatophyta</taxon>
        <taxon>Magnoliopsida</taxon>
        <taxon>eudicotyledons</taxon>
        <taxon>Gunneridae</taxon>
        <taxon>Pentapetalae</taxon>
        <taxon>asterids</taxon>
        <taxon>lamiids</taxon>
        <taxon>Boraginales</taxon>
        <taxon>Boraginaceae</taxon>
        <taxon>Boraginoideae</taxon>
        <taxon>Lithospermeae</taxon>
        <taxon>Lithospermum</taxon>
    </lineage>
</organism>
<keyword evidence="6" id="KW-1185">Reference proteome</keyword>
<evidence type="ECO:0000256" key="3">
    <source>
        <dbReference type="ARBA" id="ARBA00023235"/>
    </source>
</evidence>
<dbReference type="Proteomes" id="UP001454036">
    <property type="component" value="Unassembled WGS sequence"/>
</dbReference>
<comment type="caution">
    <text evidence="5">The sequence shown here is derived from an EMBL/GenBank/DDBJ whole genome shotgun (WGS) entry which is preliminary data.</text>
</comment>
<protein>
    <submittedName>
        <fullName evidence="5">Epimerase/racemase</fullName>
    </submittedName>
</protein>
<dbReference type="InterPro" id="IPR001509">
    <property type="entry name" value="Epimerase_deHydtase"/>
</dbReference>
<gene>
    <name evidence="5" type="ORF">LIER_26672</name>
</gene>
<comment type="similarity">
    <text evidence="1">Belongs to the NAD(P)-dependent epimerase/dehydratase family.</text>
</comment>
<feature type="domain" description="NAD-dependent epimerase/dehydratase" evidence="4">
    <location>
        <begin position="119"/>
        <end position="233"/>
    </location>
</feature>
<dbReference type="PANTHER" id="PTHR43574">
    <property type="entry name" value="EPIMERASE-RELATED"/>
    <property type="match status" value="1"/>
</dbReference>
<evidence type="ECO:0000259" key="4">
    <source>
        <dbReference type="Pfam" id="PF01370"/>
    </source>
</evidence>
<dbReference type="InterPro" id="IPR036291">
    <property type="entry name" value="NAD(P)-bd_dom_sf"/>
</dbReference>
<dbReference type="EMBL" id="BAABME010008374">
    <property type="protein sequence ID" value="GAA0172952.1"/>
    <property type="molecule type" value="Genomic_DNA"/>
</dbReference>